<evidence type="ECO:0000313" key="1">
    <source>
        <dbReference type="EMBL" id="QDL37225.1"/>
    </source>
</evidence>
<dbReference type="Proteomes" id="UP000316798">
    <property type="component" value="Chromosome"/>
</dbReference>
<dbReference type="EMBL" id="CP035503">
    <property type="protein sequence ID" value="QDL37225.1"/>
    <property type="molecule type" value="Genomic_DNA"/>
</dbReference>
<proteinExistence type="predicted"/>
<dbReference type="Pfam" id="PF05930">
    <property type="entry name" value="Phage_AlpA"/>
    <property type="match status" value="1"/>
</dbReference>
<name>A0A515D9Y3_9BURK</name>
<organism evidence="1 2">
    <name type="scientific">Rhodoferax sediminis</name>
    <dbReference type="NCBI Taxonomy" id="2509614"/>
    <lineage>
        <taxon>Bacteria</taxon>
        <taxon>Pseudomonadati</taxon>
        <taxon>Pseudomonadota</taxon>
        <taxon>Betaproteobacteria</taxon>
        <taxon>Burkholderiales</taxon>
        <taxon>Comamonadaceae</taxon>
        <taxon>Rhodoferax</taxon>
    </lineage>
</organism>
<keyword evidence="2" id="KW-1185">Reference proteome</keyword>
<gene>
    <name evidence="1" type="ORF">EUB48_07945</name>
</gene>
<sequence>MTHTILRLPATKSQSGYSRSTIYLRIVQGLWTKQISLGPRAIGWPANEVAALNAARIAGMSDEQIRELVKTLHAKRGELATI</sequence>
<protein>
    <submittedName>
        <fullName evidence="1">AlpA family phage regulatory protein</fullName>
    </submittedName>
</protein>
<dbReference type="InterPro" id="IPR010260">
    <property type="entry name" value="AlpA"/>
</dbReference>
<dbReference type="OrthoDB" id="5398721at2"/>
<dbReference type="KEGG" id="rhf:EUB48_07945"/>
<reference evidence="1 2" key="1">
    <citation type="submission" date="2019-01" db="EMBL/GenBank/DDBJ databases">
        <title>Genomic insights into a novel species Rhodoferax sp.</title>
        <authorList>
            <person name="Jin L."/>
        </authorList>
    </citation>
    <scope>NUCLEOTIDE SEQUENCE [LARGE SCALE GENOMIC DNA]</scope>
    <source>
        <strain evidence="1 2">CHu59-6-5</strain>
    </source>
</reference>
<dbReference type="Gene3D" id="1.10.238.160">
    <property type="match status" value="1"/>
</dbReference>
<dbReference type="AlphaFoldDB" id="A0A515D9Y3"/>
<evidence type="ECO:0000313" key="2">
    <source>
        <dbReference type="Proteomes" id="UP000316798"/>
    </source>
</evidence>
<accession>A0A515D9Y3</accession>
<dbReference type="RefSeq" id="WP_142818394.1">
    <property type="nucleotide sequence ID" value="NZ_CP035503.1"/>
</dbReference>